<feature type="region of interest" description="Disordered" evidence="1">
    <location>
        <begin position="305"/>
        <end position="327"/>
    </location>
</feature>
<evidence type="ECO:0000313" key="3">
    <source>
        <dbReference type="EMBL" id="OJT11052.1"/>
    </source>
</evidence>
<keyword evidence="4" id="KW-1185">Reference proteome</keyword>
<feature type="transmembrane region" description="Helical" evidence="2">
    <location>
        <begin position="216"/>
        <end position="237"/>
    </location>
</feature>
<feature type="transmembrane region" description="Helical" evidence="2">
    <location>
        <begin position="110"/>
        <end position="132"/>
    </location>
</feature>
<dbReference type="OrthoDB" id="3267487at2759"/>
<feature type="compositionally biased region" description="Polar residues" evidence="1">
    <location>
        <begin position="633"/>
        <end position="642"/>
    </location>
</feature>
<feature type="transmembrane region" description="Helical" evidence="2">
    <location>
        <begin position="185"/>
        <end position="204"/>
    </location>
</feature>
<feature type="transmembrane region" description="Helical" evidence="2">
    <location>
        <begin position="152"/>
        <end position="173"/>
    </location>
</feature>
<dbReference type="EMBL" id="MNAD01000692">
    <property type="protein sequence ID" value="OJT11052.1"/>
    <property type="molecule type" value="Genomic_DNA"/>
</dbReference>
<feature type="transmembrane region" description="Helical" evidence="2">
    <location>
        <begin position="257"/>
        <end position="282"/>
    </location>
</feature>
<evidence type="ECO:0000313" key="4">
    <source>
        <dbReference type="Proteomes" id="UP000184267"/>
    </source>
</evidence>
<dbReference type="Proteomes" id="UP000184267">
    <property type="component" value="Unassembled WGS sequence"/>
</dbReference>
<proteinExistence type="predicted"/>
<feature type="compositionally biased region" description="Low complexity" evidence="1">
    <location>
        <begin position="29"/>
        <end position="58"/>
    </location>
</feature>
<feature type="compositionally biased region" description="Low complexity" evidence="1">
    <location>
        <begin position="582"/>
        <end position="591"/>
    </location>
</feature>
<feature type="region of interest" description="Disordered" evidence="1">
    <location>
        <begin position="546"/>
        <end position="704"/>
    </location>
</feature>
<reference evidence="3 4" key="1">
    <citation type="submission" date="2016-10" db="EMBL/GenBank/DDBJ databases">
        <title>Genome sequence of the basidiomycete white-rot fungus Trametes pubescens.</title>
        <authorList>
            <person name="Makela M.R."/>
            <person name="Granchi Z."/>
            <person name="Peng M."/>
            <person name="De Vries R.P."/>
            <person name="Grigoriev I."/>
            <person name="Riley R."/>
            <person name="Hilden K."/>
        </authorList>
    </citation>
    <scope>NUCLEOTIDE SEQUENCE [LARGE SCALE GENOMIC DNA]</scope>
    <source>
        <strain evidence="3 4">FBCC735</strain>
    </source>
</reference>
<feature type="compositionally biased region" description="Pro residues" evidence="1">
    <location>
        <begin position="694"/>
        <end position="704"/>
    </location>
</feature>
<keyword evidence="2" id="KW-0812">Transmembrane</keyword>
<organism evidence="3 4">
    <name type="scientific">Trametes pubescens</name>
    <name type="common">White-rot fungus</name>
    <dbReference type="NCBI Taxonomy" id="154538"/>
    <lineage>
        <taxon>Eukaryota</taxon>
        <taxon>Fungi</taxon>
        <taxon>Dikarya</taxon>
        <taxon>Basidiomycota</taxon>
        <taxon>Agaricomycotina</taxon>
        <taxon>Agaricomycetes</taxon>
        <taxon>Polyporales</taxon>
        <taxon>Polyporaceae</taxon>
        <taxon>Trametes</taxon>
    </lineage>
</organism>
<feature type="compositionally biased region" description="Low complexity" evidence="1">
    <location>
        <begin position="651"/>
        <end position="664"/>
    </location>
</feature>
<protein>
    <submittedName>
        <fullName evidence="3">Uncharacterized protein</fullName>
    </submittedName>
</protein>
<feature type="transmembrane region" description="Helical" evidence="2">
    <location>
        <begin position="472"/>
        <end position="493"/>
    </location>
</feature>
<evidence type="ECO:0000256" key="1">
    <source>
        <dbReference type="SAM" id="MobiDB-lite"/>
    </source>
</evidence>
<gene>
    <name evidence="3" type="ORF">TRAPUB_12423</name>
</gene>
<feature type="region of interest" description="Disordered" evidence="1">
    <location>
        <begin position="1"/>
        <end position="64"/>
    </location>
</feature>
<sequence length="704" mass="77022">MGTGPDPDGPPIFTGHVSGTESLPPPSPASTTPHEPRVTTTGTSTTANAASGHTTSCPTPSPSGPPNVLQVVIHTTVTIRDFDHYYTVPISNFTPSYVALSDGSLVSPVFMPNLIISEFWLVMGGALAMFFFINTYKSFTYCRVVKVKNKSLFYMLLASQAIGLFASLFFIVADFDSDLDCTLTGIVKKSGVLVSTTLLIPGILGTKAYKCLSNAGFVIVFLGLIRAAIVAVTGIVLAEYKGGRRFTGTCETVYESALLPVSVALQFVESAFICVCFLYAVYRSYRSPADHARLSLSVQDDESSTLDLEDKDEHSPTGEARRGWWDYVPGSEGNKSRELGPPSPALPSPKDLANRFRQWWTGEPVLPSTVFQRKPSIPGELPIPQPRIPQPRISSASGANALSLRLATTRDTDRPSSPPPPSVMDRIIRYVPRAELFRAMLRNELLYTTFLTAVLLVITIVMWFGITQHFLLGANSWLMVDWAIISICTMHSFSRVARRHERDAWLQNPENWRSIHRAEVEDRTTLRPKNSRRAWSPVSVSSHWRHRHRAHGDSDGPYSNSISRYPSSRASEPPDPRMLAGPSRVRTASSARSRDVSRSTSVVSSPVQSMDSVYRPAQHVQYGSPRILPSPEYPSSNASTPHSSDRHAMLSRASSAVAVAGGPSPTSPQRRSCSAPRMRTCEGAAPITWDPENPEPPDPGPGET</sequence>
<dbReference type="AlphaFoldDB" id="A0A1M2VU49"/>
<comment type="caution">
    <text evidence="3">The sequence shown here is derived from an EMBL/GenBank/DDBJ whole genome shotgun (WGS) entry which is preliminary data.</text>
</comment>
<feature type="compositionally biased region" description="Polar residues" evidence="1">
    <location>
        <begin position="557"/>
        <end position="570"/>
    </location>
</feature>
<keyword evidence="2" id="KW-1133">Transmembrane helix</keyword>
<feature type="compositionally biased region" description="Basic and acidic residues" evidence="1">
    <location>
        <begin position="311"/>
        <end position="324"/>
    </location>
</feature>
<evidence type="ECO:0000256" key="2">
    <source>
        <dbReference type="SAM" id="Phobius"/>
    </source>
</evidence>
<feature type="compositionally biased region" description="Low complexity" evidence="1">
    <location>
        <begin position="598"/>
        <end position="607"/>
    </location>
</feature>
<dbReference type="OMA" id="RRFTGTC"/>
<keyword evidence="2" id="KW-0472">Membrane</keyword>
<name>A0A1M2VU49_TRAPU</name>
<accession>A0A1M2VU49</accession>
<feature type="transmembrane region" description="Helical" evidence="2">
    <location>
        <begin position="445"/>
        <end position="466"/>
    </location>
</feature>